<dbReference type="PANTHER" id="PTHR11439">
    <property type="entry name" value="GAG-POL-RELATED RETROTRANSPOSON"/>
    <property type="match status" value="1"/>
</dbReference>
<dbReference type="Proteomes" id="UP001153954">
    <property type="component" value="Unassembled WGS sequence"/>
</dbReference>
<gene>
    <name evidence="4" type="ORF">EEDITHA_LOCUS14264</name>
</gene>
<name>A0AAU9UI32_EUPED</name>
<evidence type="ECO:0000259" key="2">
    <source>
        <dbReference type="Pfam" id="PF07727"/>
    </source>
</evidence>
<evidence type="ECO:0000313" key="5">
    <source>
        <dbReference type="Proteomes" id="UP001153954"/>
    </source>
</evidence>
<evidence type="ECO:0000259" key="3">
    <source>
        <dbReference type="Pfam" id="PF25597"/>
    </source>
</evidence>
<organism evidence="4 5">
    <name type="scientific">Euphydryas editha</name>
    <name type="common">Edith's checkerspot</name>
    <dbReference type="NCBI Taxonomy" id="104508"/>
    <lineage>
        <taxon>Eukaryota</taxon>
        <taxon>Metazoa</taxon>
        <taxon>Ecdysozoa</taxon>
        <taxon>Arthropoda</taxon>
        <taxon>Hexapoda</taxon>
        <taxon>Insecta</taxon>
        <taxon>Pterygota</taxon>
        <taxon>Neoptera</taxon>
        <taxon>Endopterygota</taxon>
        <taxon>Lepidoptera</taxon>
        <taxon>Glossata</taxon>
        <taxon>Ditrysia</taxon>
        <taxon>Papilionoidea</taxon>
        <taxon>Nymphalidae</taxon>
        <taxon>Nymphalinae</taxon>
        <taxon>Euphydryas</taxon>
    </lineage>
</organism>
<dbReference type="Pfam" id="PF07727">
    <property type="entry name" value="RVT_2"/>
    <property type="match status" value="1"/>
</dbReference>
<feature type="domain" description="Reverse transcriptase Ty1/copia-type" evidence="2">
    <location>
        <begin position="190"/>
        <end position="432"/>
    </location>
</feature>
<reference evidence="4" key="1">
    <citation type="submission" date="2022-03" db="EMBL/GenBank/DDBJ databases">
        <authorList>
            <person name="Tunstrom K."/>
        </authorList>
    </citation>
    <scope>NUCLEOTIDE SEQUENCE</scope>
</reference>
<dbReference type="EMBL" id="CAKOGL010000021">
    <property type="protein sequence ID" value="CAH2099256.1"/>
    <property type="molecule type" value="Genomic_DNA"/>
</dbReference>
<feature type="compositionally biased region" description="Polar residues" evidence="1">
    <location>
        <begin position="57"/>
        <end position="72"/>
    </location>
</feature>
<accession>A0AAU9UI32</accession>
<evidence type="ECO:0000313" key="4">
    <source>
        <dbReference type="EMBL" id="CAH2099256.1"/>
    </source>
</evidence>
<dbReference type="PANTHER" id="PTHR11439:SF483">
    <property type="entry name" value="PEPTIDE SYNTHASE GLIP-LIKE, PUTATIVE (AFU_ORTHOLOGUE AFUA_3G12920)-RELATED"/>
    <property type="match status" value="1"/>
</dbReference>
<dbReference type="InterPro" id="IPR043502">
    <property type="entry name" value="DNA/RNA_pol_sf"/>
</dbReference>
<dbReference type="Pfam" id="PF25597">
    <property type="entry name" value="SH3_retrovirus"/>
    <property type="match status" value="1"/>
</dbReference>
<dbReference type="SUPFAM" id="SSF56672">
    <property type="entry name" value="DNA/RNA polymerases"/>
    <property type="match status" value="1"/>
</dbReference>
<protein>
    <recommendedName>
        <fullName evidence="6">Retrovirus-related Pol polyprotein from transposon TNT 1-94</fullName>
    </recommendedName>
</protein>
<dbReference type="InterPro" id="IPR013103">
    <property type="entry name" value="RVT_2"/>
</dbReference>
<dbReference type="CDD" id="cd09272">
    <property type="entry name" value="RNase_HI_RT_Ty1"/>
    <property type="match status" value="1"/>
</dbReference>
<comment type="caution">
    <text evidence="4">The sequence shown here is derived from an EMBL/GenBank/DDBJ whole genome shotgun (WGS) entry which is preliminary data.</text>
</comment>
<feature type="region of interest" description="Disordered" evidence="1">
    <location>
        <begin position="57"/>
        <end position="87"/>
    </location>
</feature>
<dbReference type="AlphaFoldDB" id="A0AAU9UI32"/>
<feature type="domain" description="Retroviral polymerase SH3-like" evidence="3">
    <location>
        <begin position="2"/>
        <end position="58"/>
    </location>
</feature>
<sequence>MTHVPKEKRLKWDRKAVKHYLVGYADNVKGYRLYNPRSNKVITSRVVIILEPNDSPEMTQVNISEGQGTSLGHTEKQDDTETDSNQSVITVIGNDDSTYVEEQSETSSSSDDFSDCLPMKVVKNLAEISQPVGTVRERKKPDRFGYSNMCVETGVSLYEDQITYEEAMNGPESGDWCKAMEEELKSFEENEAWEVVDRPDKATIVKCKWVFKKKLDSEKKVRYRARLVAKGFTQMAGIDYKETFSPVLRYSTLRLLFALSVNYNLDITHLDVTTAFLNGHLSETVYMCLPDNLVCTNKENKVLKLKKAIYGLKQSAREWYRRVDDYLQSLGYNKLIYEPCLFIKQNNGVTIYVALFVDDFFIFSNCKKQTEVLKNELKTKFKIKDLGEIRQCLGMRVRKENNVISVDQEQFVEYLLHKFNMQNCNPVSTPMEVNLKLEKASNCSTQYPYQQLIGSLLYLSILTRPDILYAVCYLSQFNNNFNETHWKHVKRILKYLKKTKNYGLKYVKDEHDLVGYVDADWASNSLDRKSFTGFVFKMSGSVISYECKKQTTIALSSTEAEYMAICEASKEAIYLRNLLLELNCRNESPILLLNDNQSAKKLAKNYVFHKRSKHIDVRYHFVRTAVENRYVLLNYLNTKDMPADILTKSLSCQEHFEFIKELGITEK</sequence>
<proteinExistence type="predicted"/>
<evidence type="ECO:0000256" key="1">
    <source>
        <dbReference type="SAM" id="MobiDB-lite"/>
    </source>
</evidence>
<feature type="region of interest" description="Disordered" evidence="1">
    <location>
        <begin position="94"/>
        <end position="113"/>
    </location>
</feature>
<dbReference type="GO" id="GO:0071897">
    <property type="term" value="P:DNA biosynthetic process"/>
    <property type="evidence" value="ECO:0007669"/>
    <property type="project" value="UniProtKB-ARBA"/>
</dbReference>
<evidence type="ECO:0008006" key="6">
    <source>
        <dbReference type="Google" id="ProtNLM"/>
    </source>
</evidence>
<keyword evidence="5" id="KW-1185">Reference proteome</keyword>
<dbReference type="InterPro" id="IPR057670">
    <property type="entry name" value="SH3_retrovirus"/>
</dbReference>